<dbReference type="PANTHER" id="PTHR46111">
    <property type="entry name" value="RIBOSOMAL RNA SMALL SUBUNIT METHYLTRANSFERASE I"/>
    <property type="match status" value="1"/>
</dbReference>
<keyword evidence="10" id="KW-1185">Reference proteome</keyword>
<dbReference type="KEGG" id="aaf:AURANDRAFT_64242"/>
<evidence type="ECO:0000313" key="10">
    <source>
        <dbReference type="Proteomes" id="UP000002729"/>
    </source>
</evidence>
<accession>F0Y9H1</accession>
<dbReference type="GO" id="GO:0006364">
    <property type="term" value="P:rRNA processing"/>
    <property type="evidence" value="ECO:0007669"/>
    <property type="project" value="UniProtKB-KW"/>
</dbReference>
<evidence type="ECO:0000256" key="6">
    <source>
        <dbReference type="SAM" id="MobiDB-lite"/>
    </source>
</evidence>
<evidence type="ECO:0000256" key="1">
    <source>
        <dbReference type="ARBA" id="ARBA00022490"/>
    </source>
</evidence>
<dbReference type="CDD" id="cd11648">
    <property type="entry name" value="RsmI"/>
    <property type="match status" value="1"/>
</dbReference>
<feature type="compositionally biased region" description="Basic and acidic residues" evidence="6">
    <location>
        <begin position="470"/>
        <end position="487"/>
    </location>
</feature>
<dbReference type="GO" id="GO:0008168">
    <property type="term" value="F:methyltransferase activity"/>
    <property type="evidence" value="ECO:0007669"/>
    <property type="project" value="UniProtKB-KW"/>
</dbReference>
<feature type="domain" description="Tetrapyrrole methylase" evidence="7">
    <location>
        <begin position="47"/>
        <end position="258"/>
    </location>
</feature>
<feature type="region of interest" description="Disordered" evidence="6">
    <location>
        <begin position="376"/>
        <end position="487"/>
    </location>
</feature>
<dbReference type="GO" id="GO:0032259">
    <property type="term" value="P:methylation"/>
    <property type="evidence" value="ECO:0007669"/>
    <property type="project" value="UniProtKB-KW"/>
</dbReference>
<dbReference type="InterPro" id="IPR049625">
    <property type="entry name" value="Glyco_transf_61_cat"/>
</dbReference>
<dbReference type="InterPro" id="IPR008189">
    <property type="entry name" value="rRNA_ssu_MeTfrase_I"/>
</dbReference>
<dbReference type="AlphaFoldDB" id="F0Y9H1"/>
<evidence type="ECO:0000256" key="2">
    <source>
        <dbReference type="ARBA" id="ARBA00022552"/>
    </source>
</evidence>
<dbReference type="NCBIfam" id="TIGR00096">
    <property type="entry name" value="16S rRNA (cytidine(1402)-2'-O)-methyltransferase"/>
    <property type="match status" value="1"/>
</dbReference>
<dbReference type="Gene3D" id="3.30.950.10">
    <property type="entry name" value="Methyltransferase, Cobalt-precorrin-4 Transmethylase, Domain 2"/>
    <property type="match status" value="1"/>
</dbReference>
<keyword evidence="3" id="KW-0489">Methyltransferase</keyword>
<sequence length="1220" mass="128353">MLLRAAAFAPITRHARKRLQSTASSDDPFAALGRRAVDVVAADGAARLYVVPTPLGEVADLTFRAVAALARADVVACEDTRRAGDLFARLGIDRASRGAFVRHDLQTAGASAPRLVDAMLRGDVVALVSDAGTPAVSDPGALLVREAAARGVVVRALPGACAATTALSASGFDSTNGFIFRGFVDGRGRSAARRRSLAAALASADDAPTVLYESPKRVRSLVAALDDLDGGTSQRPLVVARELTKTHEELWRGVLGDAAAWIDGGGAGAAAAGGDPRGEFTLVLDARPAAPGDADDLDAAAVALVADLRGKGLSAAAAAKAAAAQLGLRKSRVYQLALDAEGWRPGSRSSPGMPGVWLLDETYDYDAASQNFATHAAEARRQESGSAPGIRVTVTTTPGSPKRPRARGGPASPTSDSSSFAAPGSPPKKATASEGPPRRRRPADDSPQSTSRDFAKLDTAVDPTTKALGRRWDPHAHARPHTSDGYERRRALNAGDVQLKLRPETAVAGVGGRRRIEVARPRFRPPRLAEQDRPPVAVAPAWAEYVEPPREHPGHGAAAEARAAARARADALQSQWLANLPRHLPTSNHWRKASALDDPTSGVFWSGSLHTPAVRAFMTPTVVHRTRSNALRKVRFPVRTALYDSLDMSCFASVSMDDARTRLPGPLFEAMLLLRHAGRADMASRRFEAWAAATADLPLDGVCLYLNSWLAMYDVTVVRGRRRGEARRDGASWRRAEGGAGFSRAAAAVAKAAAASLAGAGGDVRAREVVLVYARLERRRERYAAAREAFAWLARVDGGGDGAAHGAAAALCAYHCGDYAGAIALAGADAALAHRFYLFHASAAPEGLALRRRAAETAAAKLRRTLRSAYDDVRVDDGQVVLAWLRSPGLGVLGPNPVIFDDAAIHCGRRGEGRGATRVRNSQLLSRPREGDPFAPGCDGDKVDPRDYAPERAAPEPVILVPASKPGNYYHCLLEFLARVARAASAGVLPRGATLLVPANQCLALYAEALALLRVERWRPVDLTKALALPAGAWVLDGATVARTESRGLDAGACDAPRSLWDFYTPPRSAPRALRAALARPTAPTTAILVLRRGDRAFADGAALLAALEAAAPRYTWVAFDDAPRSLAAQIALFGAAGLVVGAHGAGLANLVFAAEGCRVLEFPVVGRANRTYEWLARALGHAYAAADAEATFTGALDLDDAAVADAAAKVRGLTDGSLR</sequence>
<dbReference type="GeneID" id="20224731"/>
<dbReference type="Proteomes" id="UP000002729">
    <property type="component" value="Unassembled WGS sequence"/>
</dbReference>
<feature type="domain" description="Glycosyltransferase 61 catalytic" evidence="8">
    <location>
        <begin position="969"/>
        <end position="1161"/>
    </location>
</feature>
<evidence type="ECO:0000313" key="9">
    <source>
        <dbReference type="EMBL" id="EGB08341.1"/>
    </source>
</evidence>
<protein>
    <submittedName>
        <fullName evidence="9">Uncharacterized protein</fullName>
    </submittedName>
</protein>
<dbReference type="eggNOG" id="ENOG502QQ7V">
    <property type="taxonomic scope" value="Eukaryota"/>
</dbReference>
<dbReference type="GO" id="GO:0016757">
    <property type="term" value="F:glycosyltransferase activity"/>
    <property type="evidence" value="ECO:0007669"/>
    <property type="project" value="InterPro"/>
</dbReference>
<evidence type="ECO:0000256" key="3">
    <source>
        <dbReference type="ARBA" id="ARBA00022603"/>
    </source>
</evidence>
<dbReference type="SUPFAM" id="SSF53790">
    <property type="entry name" value="Tetrapyrrole methylase"/>
    <property type="match status" value="1"/>
</dbReference>
<dbReference type="PANTHER" id="PTHR46111:SF1">
    <property type="entry name" value="RIBOSOMAL RNA SMALL SUBUNIT METHYLTRANSFERASE I"/>
    <property type="match status" value="1"/>
</dbReference>
<dbReference type="InterPro" id="IPR000878">
    <property type="entry name" value="4pyrrol_Mease"/>
</dbReference>
<reference evidence="9 10" key="1">
    <citation type="journal article" date="2011" name="Proc. Natl. Acad. Sci. U.S.A.">
        <title>Niche of harmful alga Aureococcus anophagefferens revealed through ecogenomics.</title>
        <authorList>
            <person name="Gobler C.J."/>
            <person name="Berry D.L."/>
            <person name="Dyhrman S.T."/>
            <person name="Wilhelm S.W."/>
            <person name="Salamov A."/>
            <person name="Lobanov A.V."/>
            <person name="Zhang Y."/>
            <person name="Collier J.L."/>
            <person name="Wurch L.L."/>
            <person name="Kustka A.B."/>
            <person name="Dill B.D."/>
            <person name="Shah M."/>
            <person name="VerBerkmoes N.C."/>
            <person name="Kuo A."/>
            <person name="Terry A."/>
            <person name="Pangilinan J."/>
            <person name="Lindquist E.A."/>
            <person name="Lucas S."/>
            <person name="Paulsen I.T."/>
            <person name="Hattenrath-Lehmann T.K."/>
            <person name="Talmage S.C."/>
            <person name="Walker E.A."/>
            <person name="Koch F."/>
            <person name="Burson A.M."/>
            <person name="Marcoval M.A."/>
            <person name="Tang Y.Z."/>
            <person name="Lecleir G.R."/>
            <person name="Coyne K.J."/>
            <person name="Berg G.M."/>
            <person name="Bertrand E.M."/>
            <person name="Saito M.A."/>
            <person name="Gladyshev V.N."/>
            <person name="Grigoriev I.V."/>
        </authorList>
    </citation>
    <scope>NUCLEOTIDE SEQUENCE [LARGE SCALE GENOMIC DNA]</scope>
    <source>
        <strain evidence="10">CCMP 1984</strain>
    </source>
</reference>
<keyword evidence="1" id="KW-0963">Cytoplasm</keyword>
<dbReference type="InParanoid" id="F0Y9H1"/>
<evidence type="ECO:0000259" key="7">
    <source>
        <dbReference type="Pfam" id="PF00590"/>
    </source>
</evidence>
<dbReference type="InterPro" id="IPR014777">
    <property type="entry name" value="4pyrrole_Mease_sub1"/>
</dbReference>
<organism evidence="10">
    <name type="scientific">Aureococcus anophagefferens</name>
    <name type="common">Harmful bloom alga</name>
    <dbReference type="NCBI Taxonomy" id="44056"/>
    <lineage>
        <taxon>Eukaryota</taxon>
        <taxon>Sar</taxon>
        <taxon>Stramenopiles</taxon>
        <taxon>Ochrophyta</taxon>
        <taxon>Pelagophyceae</taxon>
        <taxon>Pelagomonadales</taxon>
        <taxon>Pelagomonadaceae</taxon>
        <taxon>Aureococcus</taxon>
    </lineage>
</organism>
<evidence type="ECO:0000256" key="4">
    <source>
        <dbReference type="ARBA" id="ARBA00022679"/>
    </source>
</evidence>
<dbReference type="RefSeq" id="XP_009037062.1">
    <property type="nucleotide sequence ID" value="XM_009038814.1"/>
</dbReference>
<gene>
    <name evidence="9" type="ORF">AURANDRAFT_64242</name>
</gene>
<evidence type="ECO:0000256" key="5">
    <source>
        <dbReference type="ARBA" id="ARBA00022691"/>
    </source>
</evidence>
<dbReference type="Pfam" id="PF04577">
    <property type="entry name" value="Glyco_transf_61"/>
    <property type="match status" value="1"/>
</dbReference>
<keyword evidence="2" id="KW-0698">rRNA processing</keyword>
<dbReference type="PROSITE" id="PS01296">
    <property type="entry name" value="RSMI"/>
    <property type="match status" value="1"/>
</dbReference>
<evidence type="ECO:0000259" key="8">
    <source>
        <dbReference type="Pfam" id="PF04577"/>
    </source>
</evidence>
<proteinExistence type="predicted"/>
<dbReference type="InterPro" id="IPR014776">
    <property type="entry name" value="4pyrrole_Mease_sub2"/>
</dbReference>
<dbReference type="InterPro" id="IPR035996">
    <property type="entry name" value="4pyrrol_Methylase_sf"/>
</dbReference>
<keyword evidence="4" id="KW-0808">Transferase</keyword>
<dbReference type="OrthoDB" id="289942at2759"/>
<name>F0Y9H1_AURAN</name>
<dbReference type="Gene3D" id="3.40.1010.10">
    <property type="entry name" value="Cobalt-precorrin-4 Transmethylase, Domain 1"/>
    <property type="match status" value="1"/>
</dbReference>
<dbReference type="InterPro" id="IPR018063">
    <property type="entry name" value="SAM_MeTrfase_RsmI_CS"/>
</dbReference>
<keyword evidence="5" id="KW-0949">S-adenosyl-L-methionine</keyword>
<dbReference type="EMBL" id="GL833128">
    <property type="protein sequence ID" value="EGB08341.1"/>
    <property type="molecule type" value="Genomic_DNA"/>
</dbReference>
<dbReference type="Pfam" id="PF00590">
    <property type="entry name" value="TP_methylase"/>
    <property type="match status" value="1"/>
</dbReference>